<comment type="cofactor">
    <cofactor evidence="1">
        <name>Zn(2+)</name>
        <dbReference type="ChEBI" id="CHEBI:29105"/>
    </cofactor>
</comment>
<keyword evidence="7" id="KW-1185">Reference proteome</keyword>
<dbReference type="GO" id="GO:0005737">
    <property type="term" value="C:cytoplasm"/>
    <property type="evidence" value="ECO:0007669"/>
    <property type="project" value="UniProtKB-SubCell"/>
</dbReference>
<dbReference type="InterPro" id="IPR018164">
    <property type="entry name" value="Ala-tRNA-synth_IIc_N"/>
</dbReference>
<dbReference type="PANTHER" id="PTHR43462">
    <property type="entry name" value="ALANYL-TRNA EDITING PROTEIN"/>
    <property type="match status" value="1"/>
</dbReference>
<name>A0ABD5ZG48_9EURY</name>
<proteinExistence type="predicted"/>
<dbReference type="Gene3D" id="2.40.30.130">
    <property type="match status" value="1"/>
</dbReference>
<evidence type="ECO:0000259" key="5">
    <source>
        <dbReference type="PROSITE" id="PS50860"/>
    </source>
</evidence>
<dbReference type="EMBL" id="JBHTAA010000005">
    <property type="protein sequence ID" value="MFC7204249.1"/>
    <property type="molecule type" value="Genomic_DNA"/>
</dbReference>
<dbReference type="InterPro" id="IPR018165">
    <property type="entry name" value="Ala-tRNA-synth_IIc_core"/>
</dbReference>
<evidence type="ECO:0000256" key="2">
    <source>
        <dbReference type="ARBA" id="ARBA00004496"/>
    </source>
</evidence>
<evidence type="ECO:0000256" key="4">
    <source>
        <dbReference type="ARBA" id="ARBA00022833"/>
    </source>
</evidence>
<dbReference type="InterPro" id="IPR009000">
    <property type="entry name" value="Transl_B-barrel_sf"/>
</dbReference>
<dbReference type="InterPro" id="IPR018163">
    <property type="entry name" value="Thr/Ala-tRNA-synth_IIc_edit"/>
</dbReference>
<dbReference type="Pfam" id="PF01411">
    <property type="entry name" value="tRNA-synt_2c"/>
    <property type="match status" value="1"/>
</dbReference>
<dbReference type="PROSITE" id="PS50860">
    <property type="entry name" value="AA_TRNA_LIGASE_II_ALA"/>
    <property type="match status" value="1"/>
</dbReference>
<reference evidence="6 7" key="1">
    <citation type="journal article" date="2019" name="Int. J. Syst. Evol. Microbiol.">
        <title>The Global Catalogue of Microorganisms (GCM) 10K type strain sequencing project: providing services to taxonomists for standard genome sequencing and annotation.</title>
        <authorList>
            <consortium name="The Broad Institute Genomics Platform"/>
            <consortium name="The Broad Institute Genome Sequencing Center for Infectious Disease"/>
            <person name="Wu L."/>
            <person name="Ma J."/>
        </authorList>
    </citation>
    <scope>NUCLEOTIDE SEQUENCE [LARGE SCALE GENOMIC DNA]</scope>
    <source>
        <strain evidence="6 7">DSM 29988</strain>
    </source>
</reference>
<dbReference type="GO" id="GO:0002161">
    <property type="term" value="F:aminoacyl-tRNA deacylase activity"/>
    <property type="evidence" value="ECO:0007669"/>
    <property type="project" value="UniProtKB-ARBA"/>
</dbReference>
<dbReference type="GO" id="GO:0046872">
    <property type="term" value="F:metal ion binding"/>
    <property type="evidence" value="ECO:0007669"/>
    <property type="project" value="UniProtKB-KW"/>
</dbReference>
<evidence type="ECO:0000256" key="1">
    <source>
        <dbReference type="ARBA" id="ARBA00001947"/>
    </source>
</evidence>
<dbReference type="InterPro" id="IPR012947">
    <property type="entry name" value="tRNA_SAD"/>
</dbReference>
<dbReference type="RefSeq" id="WP_390223782.1">
    <property type="nucleotide sequence ID" value="NZ_JBHTAA010000005.1"/>
</dbReference>
<dbReference type="Pfam" id="PF07973">
    <property type="entry name" value="tRNA_SAD"/>
    <property type="match status" value="1"/>
</dbReference>
<feature type="domain" description="Alanyl-transfer RNA synthetases family profile" evidence="5">
    <location>
        <begin position="1"/>
        <end position="236"/>
    </location>
</feature>
<keyword evidence="3" id="KW-0479">Metal-binding</keyword>
<evidence type="ECO:0000313" key="7">
    <source>
        <dbReference type="Proteomes" id="UP001596481"/>
    </source>
</evidence>
<protein>
    <submittedName>
        <fullName evidence="6">Alanyl-tRNA editing protein</fullName>
    </submittedName>
</protein>
<dbReference type="SUPFAM" id="SSF50447">
    <property type="entry name" value="Translation proteins"/>
    <property type="match status" value="1"/>
</dbReference>
<dbReference type="Gene3D" id="3.30.980.10">
    <property type="entry name" value="Threonyl-trna Synthetase, Chain A, domain 2"/>
    <property type="match status" value="1"/>
</dbReference>
<accession>A0ABD5ZG48</accession>
<dbReference type="Proteomes" id="UP001596481">
    <property type="component" value="Unassembled WGS sequence"/>
</dbReference>
<keyword evidence="4" id="KW-0862">Zinc</keyword>
<gene>
    <name evidence="6" type="ORF">ACFQJC_12045</name>
</gene>
<comment type="caution">
    <text evidence="6">The sequence shown here is derived from an EMBL/GenBank/DDBJ whole genome shotgun (WGS) entry which is preliminary data.</text>
</comment>
<dbReference type="PANTHER" id="PTHR43462:SF1">
    <property type="entry name" value="ALANYL-TRNA EDITING PROTEIN AARSD1"/>
    <property type="match status" value="1"/>
</dbReference>
<dbReference type="SUPFAM" id="SSF55186">
    <property type="entry name" value="ThrRS/AlaRS common domain"/>
    <property type="match status" value="1"/>
</dbReference>
<dbReference type="InterPro" id="IPR051335">
    <property type="entry name" value="Alanyl-tRNA_Editing_Enzymes"/>
</dbReference>
<comment type="subcellular location">
    <subcellularLocation>
        <location evidence="2">Cytoplasm</location>
    </subcellularLocation>
</comment>
<evidence type="ECO:0000313" key="6">
    <source>
        <dbReference type="EMBL" id="MFC7204249.1"/>
    </source>
</evidence>
<dbReference type="AlphaFoldDB" id="A0ABD5ZG48"/>
<dbReference type="SMART" id="SM00863">
    <property type="entry name" value="tRNA_SAD"/>
    <property type="match status" value="1"/>
</dbReference>
<organism evidence="6 7">
    <name type="scientific">Haloferax namakaokahaiae</name>
    <dbReference type="NCBI Taxonomy" id="1748331"/>
    <lineage>
        <taxon>Archaea</taxon>
        <taxon>Methanobacteriati</taxon>
        <taxon>Methanobacteriota</taxon>
        <taxon>Stenosarchaea group</taxon>
        <taxon>Halobacteria</taxon>
        <taxon>Halobacteriales</taxon>
        <taxon>Haloferacaceae</taxon>
        <taxon>Haloferax</taxon>
    </lineage>
</organism>
<evidence type="ECO:0000256" key="3">
    <source>
        <dbReference type="ARBA" id="ARBA00022723"/>
    </source>
</evidence>
<sequence length="243" mass="27125">MTEARYLSATTQFTFETTVEEVRGDDRVVLGETCFYPTGGGQPHDTGTLSADGDEWRVVEVTKRDRIEHVVEGGAPEVGTTVTGLIDEARRRAHMRYHTAQHLLSSVLLTEFDAETTGNQLYHDHAHLDCAYERFDEADLQTIETRMNELVADDLPVRWYTLDRDDAEATLDPERTRLHLLPDSIREVRIVEIGGEADPLDQTACAGTHVASTGEIGTVVVTGRTTQGSEHERVEFELEQVSN</sequence>